<protein>
    <recommendedName>
        <fullName evidence="3">TIGR03016 family PEP-CTERM system-associated outer membrane protein</fullName>
    </recommendedName>
</protein>
<keyword evidence="2" id="KW-1185">Reference proteome</keyword>
<proteinExistence type="predicted"/>
<dbReference type="SUPFAM" id="SSF56935">
    <property type="entry name" value="Porins"/>
    <property type="match status" value="1"/>
</dbReference>
<comment type="caution">
    <text evidence="1">The sequence shown here is derived from an EMBL/GenBank/DDBJ whole genome shotgun (WGS) entry which is preliminary data.</text>
</comment>
<dbReference type="OrthoDB" id="5750656at2"/>
<dbReference type="AlphaFoldDB" id="A0A135ZZU3"/>
<evidence type="ECO:0000313" key="1">
    <source>
        <dbReference type="EMBL" id="KXI28484.1"/>
    </source>
</evidence>
<dbReference type="EMBL" id="LSNE01000006">
    <property type="protein sequence ID" value="KXI28484.1"/>
    <property type="molecule type" value="Genomic_DNA"/>
</dbReference>
<dbReference type="Proteomes" id="UP000070299">
    <property type="component" value="Unassembled WGS sequence"/>
</dbReference>
<name>A0A135ZZU3_9ALTE</name>
<dbReference type="InterPro" id="IPR017467">
    <property type="entry name" value="CHP03016_PEP-CTERM"/>
</dbReference>
<evidence type="ECO:0000313" key="2">
    <source>
        <dbReference type="Proteomes" id="UP000070299"/>
    </source>
</evidence>
<evidence type="ECO:0008006" key="3">
    <source>
        <dbReference type="Google" id="ProtNLM"/>
    </source>
</evidence>
<organism evidence="1 2">
    <name type="scientific">Paraglaciecola hydrolytica</name>
    <dbReference type="NCBI Taxonomy" id="1799789"/>
    <lineage>
        <taxon>Bacteria</taxon>
        <taxon>Pseudomonadati</taxon>
        <taxon>Pseudomonadota</taxon>
        <taxon>Gammaproteobacteria</taxon>
        <taxon>Alteromonadales</taxon>
        <taxon>Alteromonadaceae</taxon>
        <taxon>Paraglaciecola</taxon>
    </lineage>
</organism>
<sequence>MWCKDAVSNRKSKFFYFVGLGFTTFFSSAGDLNLKSGVKSTAYFYQTQRDELPKEQTEALVLEPNLTGIYDSKKIDFAVNIAHTIVEQSYDEEGADKNYTDVKLNSSINLIENALRLSIFGAQNYRASSQSQNDFSDKILSAGDLSQVQQYGASLDYFTPNASYIGLDMSSTYSNLSTDKSIDENFNGLDSENVSFFSRLRSGKELRLVTFDFSGQYTDTTRTGYSNFKSDSLNGNIHFNLFKQFNLVVLGNQTNYDLDRVDGLGRSDIDTQSYGAGIELSNSDNRRVQITYNRLKEENNTTNYVGVDLNWAFSQRTSISLNYGKRFYGDAYSLNAKHNLKNFKSSLSYSEDVTTFSRLNFETESLGIFVCIIGSTDLIDCFQPEGLDYVLQPGEEFRSYNDISVDITNEVILSKSARYALGYSKRKLKISLGLSYRETDYLETDRSQIAKSASLSSNYQLSKRTNLGIGFNFLRKEANESIDYIDTISANFSANRALSENAKLDLAFRYLDRQSEVGDITDKRITLGFNYQF</sequence>
<dbReference type="STRING" id="1799789.AX660_15440"/>
<gene>
    <name evidence="1" type="ORF">AX660_15440</name>
</gene>
<reference evidence="2" key="1">
    <citation type="submission" date="2016-02" db="EMBL/GenBank/DDBJ databases">
        <authorList>
            <person name="Schultz-Johansen M."/>
            <person name="Glaring M.A."/>
            <person name="Bech P.K."/>
            <person name="Stougaard P."/>
        </authorList>
    </citation>
    <scope>NUCLEOTIDE SEQUENCE [LARGE SCALE GENOMIC DNA]</scope>
    <source>
        <strain evidence="2">S66</strain>
    </source>
</reference>
<dbReference type="NCBIfam" id="TIGR03016">
    <property type="entry name" value="pepcterm_hypo_1"/>
    <property type="match status" value="1"/>
</dbReference>
<dbReference type="RefSeq" id="WP_068377417.1">
    <property type="nucleotide sequence ID" value="NZ_LSNE01000006.1"/>
</dbReference>
<accession>A0A135ZZU3</accession>